<reference evidence="3 4" key="1">
    <citation type="submission" date="2019-08" db="EMBL/GenBank/DDBJ databases">
        <title>Draft genome sequences of two oriental melons (Cucumis melo L. var makuwa).</title>
        <authorList>
            <person name="Kwon S.-Y."/>
        </authorList>
    </citation>
    <scope>NUCLEOTIDE SEQUENCE [LARGE SCALE GENOMIC DNA]</scope>
    <source>
        <strain evidence="4">cv. SW 3</strain>
        <tissue evidence="3">Leaf</tissue>
    </source>
</reference>
<evidence type="ECO:0000313" key="3">
    <source>
        <dbReference type="EMBL" id="KAA0063858.1"/>
    </source>
</evidence>
<feature type="domain" description="CNNM transmembrane" evidence="2">
    <location>
        <begin position="46"/>
        <end position="100"/>
    </location>
</feature>
<dbReference type="Pfam" id="PF01595">
    <property type="entry name" value="CNNM"/>
    <property type="match status" value="1"/>
</dbReference>
<evidence type="ECO:0000259" key="2">
    <source>
        <dbReference type="Pfam" id="PF01595"/>
    </source>
</evidence>
<gene>
    <name evidence="3" type="ORF">E6C27_scaffold827G00910</name>
</gene>
<dbReference type="PANTHER" id="PTHR12064:SF97">
    <property type="entry name" value="METAL TRANSPORTER CNNM-5"/>
    <property type="match status" value="1"/>
</dbReference>
<dbReference type="GO" id="GO:0005737">
    <property type="term" value="C:cytoplasm"/>
    <property type="evidence" value="ECO:0007669"/>
    <property type="project" value="TreeGrafter"/>
</dbReference>
<proteinExistence type="predicted"/>
<dbReference type="OrthoDB" id="3176171at2759"/>
<organism evidence="3 4">
    <name type="scientific">Cucumis melo var. makuwa</name>
    <name type="common">Oriental melon</name>
    <dbReference type="NCBI Taxonomy" id="1194695"/>
    <lineage>
        <taxon>Eukaryota</taxon>
        <taxon>Viridiplantae</taxon>
        <taxon>Streptophyta</taxon>
        <taxon>Embryophyta</taxon>
        <taxon>Tracheophyta</taxon>
        <taxon>Spermatophyta</taxon>
        <taxon>Magnoliopsida</taxon>
        <taxon>eudicotyledons</taxon>
        <taxon>Gunneridae</taxon>
        <taxon>Pentapetalae</taxon>
        <taxon>rosids</taxon>
        <taxon>fabids</taxon>
        <taxon>Cucurbitales</taxon>
        <taxon>Cucurbitaceae</taxon>
        <taxon>Benincaseae</taxon>
        <taxon>Cucumis</taxon>
    </lineage>
</organism>
<accession>A0A5A7V8C7</accession>
<dbReference type="Proteomes" id="UP000321393">
    <property type="component" value="Unassembled WGS sequence"/>
</dbReference>
<sequence>MGRAPCCDRANVKKGPWSLKKMRNTSLILKNMEPVVIGLLCLKKLAILPVVQKQHQLLVTLLLCNVVAMEALPIYLDKLFNQYVAIILSVTFVLAFGEVVEGPCDSVIIPDGAPLSAYQYFENVRNFLVAIEEMG</sequence>
<evidence type="ECO:0000256" key="1">
    <source>
        <dbReference type="ARBA" id="ARBA00022737"/>
    </source>
</evidence>
<dbReference type="GO" id="GO:0030026">
    <property type="term" value="P:intracellular manganese ion homeostasis"/>
    <property type="evidence" value="ECO:0007669"/>
    <property type="project" value="TreeGrafter"/>
</dbReference>
<evidence type="ECO:0000313" key="4">
    <source>
        <dbReference type="Proteomes" id="UP000321393"/>
    </source>
</evidence>
<dbReference type="STRING" id="1194695.A0A5A7V8C7"/>
<dbReference type="EMBL" id="SSTE01002217">
    <property type="protein sequence ID" value="KAA0063858.1"/>
    <property type="molecule type" value="Genomic_DNA"/>
</dbReference>
<dbReference type="PANTHER" id="PTHR12064">
    <property type="entry name" value="METAL TRANSPORTER CNNM"/>
    <property type="match status" value="1"/>
</dbReference>
<dbReference type="InterPro" id="IPR045095">
    <property type="entry name" value="ACDP"/>
</dbReference>
<dbReference type="InterPro" id="IPR002550">
    <property type="entry name" value="CNNM"/>
</dbReference>
<comment type="caution">
    <text evidence="3">The sequence shown here is derived from an EMBL/GenBank/DDBJ whole genome shotgun (WGS) entry which is preliminary data.</text>
</comment>
<keyword evidence="1" id="KW-0677">Repeat</keyword>
<name>A0A5A7V8C7_CUCMM</name>
<dbReference type="AlphaFoldDB" id="A0A5A7V8C7"/>
<dbReference type="GO" id="GO:0010960">
    <property type="term" value="P:magnesium ion homeostasis"/>
    <property type="evidence" value="ECO:0007669"/>
    <property type="project" value="InterPro"/>
</dbReference>
<protein>
    <submittedName>
        <fullName evidence="3">DUF21 domain-containing protein</fullName>
    </submittedName>
</protein>